<gene>
    <name evidence="3" type="ORF">ERS027646_04983</name>
    <name evidence="2" type="ORF">ERS027659_01296</name>
</gene>
<sequence>MPNNNPPAPPAAPVPGAPSAPLPISGRPNAARKGALIASSSGLVMDAALAASAAAYEPAPAVKACTNWI</sequence>
<evidence type="ECO:0000256" key="1">
    <source>
        <dbReference type="SAM" id="MobiDB-lite"/>
    </source>
</evidence>
<feature type="compositionally biased region" description="Pro residues" evidence="1">
    <location>
        <begin position="1"/>
        <end position="21"/>
    </location>
</feature>
<dbReference type="EMBL" id="CNFT01000229">
    <property type="protein sequence ID" value="CKR39143.1"/>
    <property type="molecule type" value="Genomic_DNA"/>
</dbReference>
<feature type="region of interest" description="Disordered" evidence="1">
    <location>
        <begin position="1"/>
        <end position="28"/>
    </location>
</feature>
<evidence type="ECO:0000313" key="4">
    <source>
        <dbReference type="Proteomes" id="UP000048948"/>
    </source>
</evidence>
<dbReference type="Proteomes" id="UP000048948">
    <property type="component" value="Unassembled WGS sequence"/>
</dbReference>
<name>A0A655AYS1_MYCTX</name>
<organism evidence="3 4">
    <name type="scientific">Mycobacterium tuberculosis</name>
    <dbReference type="NCBI Taxonomy" id="1773"/>
    <lineage>
        <taxon>Bacteria</taxon>
        <taxon>Bacillati</taxon>
        <taxon>Actinomycetota</taxon>
        <taxon>Actinomycetes</taxon>
        <taxon>Mycobacteriales</taxon>
        <taxon>Mycobacteriaceae</taxon>
        <taxon>Mycobacterium</taxon>
        <taxon>Mycobacterium tuberculosis complex</taxon>
    </lineage>
</organism>
<evidence type="ECO:0000313" key="2">
    <source>
        <dbReference type="EMBL" id="CKR39143.1"/>
    </source>
</evidence>
<proteinExistence type="predicted"/>
<dbReference type="EMBL" id="CNGE01002309">
    <property type="protein sequence ID" value="CKU89611.1"/>
    <property type="molecule type" value="Genomic_DNA"/>
</dbReference>
<dbReference type="AlphaFoldDB" id="A0A655AYS1"/>
<reference evidence="4 5" key="1">
    <citation type="submission" date="2015-03" db="EMBL/GenBank/DDBJ databases">
        <authorList>
            <consortium name="Pathogen Informatics"/>
        </authorList>
    </citation>
    <scope>NUCLEOTIDE SEQUENCE [LARGE SCALE GENOMIC DNA]</scope>
    <source>
        <strain evidence="3 4">Bir 172</strain>
        <strain evidence="2 5">Bir 185</strain>
    </source>
</reference>
<evidence type="ECO:0000313" key="5">
    <source>
        <dbReference type="Proteomes" id="UP000050164"/>
    </source>
</evidence>
<dbReference type="Proteomes" id="UP000050164">
    <property type="component" value="Unassembled WGS sequence"/>
</dbReference>
<protein>
    <submittedName>
        <fullName evidence="3">Uncharacterized protein</fullName>
    </submittedName>
</protein>
<accession>A0A655AYS1</accession>
<evidence type="ECO:0000313" key="3">
    <source>
        <dbReference type="EMBL" id="CKU89611.1"/>
    </source>
</evidence>